<dbReference type="PANTHER" id="PTHR22762">
    <property type="entry name" value="ALPHA-GLUCOSIDASE"/>
    <property type="match status" value="1"/>
</dbReference>
<dbReference type="PANTHER" id="PTHR22762:SF120">
    <property type="entry name" value="HETEROGLYCAN GLUCOSIDASE 1"/>
    <property type="match status" value="1"/>
</dbReference>
<dbReference type="SUPFAM" id="SSF51445">
    <property type="entry name" value="(Trans)glycosidases"/>
    <property type="match status" value="1"/>
</dbReference>
<keyword evidence="2" id="KW-0326">Glycosidase</keyword>
<dbReference type="SUPFAM" id="SSF74650">
    <property type="entry name" value="Galactose mutarotase-like"/>
    <property type="match status" value="1"/>
</dbReference>
<dbReference type="EMBL" id="BJWL01000025">
    <property type="protein sequence ID" value="GFZ16310.1"/>
    <property type="molecule type" value="Genomic_DNA"/>
</dbReference>
<gene>
    <name evidence="5" type="ORF">Acr_25g0007190</name>
</gene>
<dbReference type="CDD" id="cd14752">
    <property type="entry name" value="GH31_N"/>
    <property type="match status" value="1"/>
</dbReference>
<comment type="caution">
    <text evidence="5">The sequence shown here is derived from an EMBL/GenBank/DDBJ whole genome shotgun (WGS) entry which is preliminary data.</text>
</comment>
<evidence type="ECO:0000259" key="4">
    <source>
        <dbReference type="Pfam" id="PF13802"/>
    </source>
</evidence>
<dbReference type="GO" id="GO:0030246">
    <property type="term" value="F:carbohydrate binding"/>
    <property type="evidence" value="ECO:0007669"/>
    <property type="project" value="InterPro"/>
</dbReference>
<comment type="similarity">
    <text evidence="1 2">Belongs to the glycosyl hydrolase 31 family.</text>
</comment>
<evidence type="ECO:0000313" key="6">
    <source>
        <dbReference type="Proteomes" id="UP000585474"/>
    </source>
</evidence>
<dbReference type="PROSITE" id="PS00129">
    <property type="entry name" value="GLYCOSYL_HYDROL_F31_1"/>
    <property type="match status" value="1"/>
</dbReference>
<keyword evidence="2" id="KW-0378">Hydrolase</keyword>
<feature type="domain" description="Glycoside hydrolase family 31 N-terminal" evidence="4">
    <location>
        <begin position="80"/>
        <end position="140"/>
    </location>
</feature>
<dbReference type="Pfam" id="PF13802">
    <property type="entry name" value="Gal_mutarotas_2"/>
    <property type="match status" value="1"/>
</dbReference>
<sequence length="396" mass="44847">MSEFEEDAAATSDVKSGNMVFEPILEQGVFRFDCSVDDRNAALPSISFVNSKERDTPIMGNHTLPLYTPTFECVHGQQIVRIELPIGTTFYGTGEVSGQLERTGKRVFTWNTDAWGYGLGTTSLYQSHPWVLAVLPSGEALGTRGTVFMPPKWSLGYHQCRWSYDSDARVCEERFPDPKSLVEDLHLNGFKAIWMLDPGIKQEEGYFVYDSGSEKDIWIQTANGKPFVGPCVFPDFTQSKARSWWASLVKDFISNGVDGIWNDMNEPAVFKVVTKTMPESNVHRGDIELGGCQNHSYYHNVLSASLFVYGMLMARSTYEGMKSANENKRPFVLTRAGFIGSQRYAATWTGDNLSTWEHLRMSISMVLQLGRLFRDPPVPFSFEDLDYKLFVFYYLK</sequence>
<dbReference type="Proteomes" id="UP000585474">
    <property type="component" value="Unassembled WGS sequence"/>
</dbReference>
<evidence type="ECO:0000313" key="5">
    <source>
        <dbReference type="EMBL" id="GFZ16310.1"/>
    </source>
</evidence>
<dbReference type="Pfam" id="PF01055">
    <property type="entry name" value="Glyco_hydro_31_2nd"/>
    <property type="match status" value="2"/>
</dbReference>
<dbReference type="GO" id="GO:0005975">
    <property type="term" value="P:carbohydrate metabolic process"/>
    <property type="evidence" value="ECO:0007669"/>
    <property type="project" value="InterPro"/>
</dbReference>
<dbReference type="GO" id="GO:0004553">
    <property type="term" value="F:hydrolase activity, hydrolyzing O-glycosyl compounds"/>
    <property type="evidence" value="ECO:0007669"/>
    <property type="project" value="InterPro"/>
</dbReference>
<feature type="domain" description="Glycoside hydrolase family 31 TIM barrel" evidence="3">
    <location>
        <begin position="172"/>
        <end position="370"/>
    </location>
</feature>
<dbReference type="InterPro" id="IPR030458">
    <property type="entry name" value="Glyco_hydro_31_AS"/>
</dbReference>
<dbReference type="Gene3D" id="3.20.20.80">
    <property type="entry name" value="Glycosidases"/>
    <property type="match status" value="2"/>
</dbReference>
<evidence type="ECO:0000256" key="1">
    <source>
        <dbReference type="ARBA" id="ARBA00007806"/>
    </source>
</evidence>
<dbReference type="AlphaFoldDB" id="A0A7J0GZQ3"/>
<dbReference type="InterPro" id="IPR017853">
    <property type="entry name" value="GH"/>
</dbReference>
<dbReference type="InterPro" id="IPR011013">
    <property type="entry name" value="Gal_mutarotase_sf_dom"/>
</dbReference>
<evidence type="ECO:0000259" key="3">
    <source>
        <dbReference type="Pfam" id="PF01055"/>
    </source>
</evidence>
<reference evidence="5 6" key="1">
    <citation type="submission" date="2019-07" db="EMBL/GenBank/DDBJ databases">
        <title>De Novo Assembly of kiwifruit Actinidia rufa.</title>
        <authorList>
            <person name="Sugita-Konishi S."/>
            <person name="Sato K."/>
            <person name="Mori E."/>
            <person name="Abe Y."/>
            <person name="Kisaki G."/>
            <person name="Hamano K."/>
            <person name="Suezawa K."/>
            <person name="Otani M."/>
            <person name="Fukuda T."/>
            <person name="Manabe T."/>
            <person name="Gomi K."/>
            <person name="Tabuchi M."/>
            <person name="Akimitsu K."/>
            <person name="Kataoka I."/>
        </authorList>
    </citation>
    <scope>NUCLEOTIDE SEQUENCE [LARGE SCALE GENOMIC DNA]</scope>
    <source>
        <strain evidence="6">cv. Fuchu</strain>
    </source>
</reference>
<protein>
    <submittedName>
        <fullName evidence="5">Heteroglycan glucosidase 1</fullName>
    </submittedName>
</protein>
<keyword evidence="6" id="KW-1185">Reference proteome</keyword>
<organism evidence="5 6">
    <name type="scientific">Actinidia rufa</name>
    <dbReference type="NCBI Taxonomy" id="165716"/>
    <lineage>
        <taxon>Eukaryota</taxon>
        <taxon>Viridiplantae</taxon>
        <taxon>Streptophyta</taxon>
        <taxon>Embryophyta</taxon>
        <taxon>Tracheophyta</taxon>
        <taxon>Spermatophyta</taxon>
        <taxon>Magnoliopsida</taxon>
        <taxon>eudicotyledons</taxon>
        <taxon>Gunneridae</taxon>
        <taxon>Pentapetalae</taxon>
        <taxon>asterids</taxon>
        <taxon>Ericales</taxon>
        <taxon>Actinidiaceae</taxon>
        <taxon>Actinidia</taxon>
    </lineage>
</organism>
<evidence type="ECO:0000256" key="2">
    <source>
        <dbReference type="RuleBase" id="RU361185"/>
    </source>
</evidence>
<feature type="domain" description="Glycoside hydrolase family 31 TIM barrel" evidence="3">
    <location>
        <begin position="148"/>
        <end position="170"/>
    </location>
</feature>
<accession>A0A7J0GZQ3</accession>
<dbReference type="Gene3D" id="2.60.40.1760">
    <property type="entry name" value="glycosyl hydrolase (family 31)"/>
    <property type="match status" value="1"/>
</dbReference>
<dbReference type="InterPro" id="IPR025887">
    <property type="entry name" value="Glyco_hydro_31_N_dom"/>
</dbReference>
<dbReference type="OrthoDB" id="1334205at2759"/>
<name>A0A7J0GZQ3_9ERIC</name>
<proteinExistence type="inferred from homology"/>
<dbReference type="InterPro" id="IPR000322">
    <property type="entry name" value="Glyco_hydro_31_TIM"/>
</dbReference>